<keyword evidence="3" id="KW-0238">DNA-binding</keyword>
<dbReference type="InterPro" id="IPR013325">
    <property type="entry name" value="RNA_pol_sigma_r2"/>
</dbReference>
<dbReference type="SUPFAM" id="SSF88946">
    <property type="entry name" value="Sigma2 domain of RNA polymerase sigma factors"/>
    <property type="match status" value="1"/>
</dbReference>
<feature type="domain" description="RNA polymerase sigma-70 region 4" evidence="7">
    <location>
        <begin position="493"/>
        <end position="544"/>
    </location>
</feature>
<name>A0A432MMU5_9BACT</name>
<evidence type="ECO:0000256" key="4">
    <source>
        <dbReference type="ARBA" id="ARBA00023163"/>
    </source>
</evidence>
<evidence type="ECO:0000256" key="2">
    <source>
        <dbReference type="ARBA" id="ARBA00023082"/>
    </source>
</evidence>
<dbReference type="PRINTS" id="PR00046">
    <property type="entry name" value="SIGMA70FCT"/>
</dbReference>
<keyword evidence="5" id="KW-0175">Coiled coil</keyword>
<evidence type="ECO:0000256" key="1">
    <source>
        <dbReference type="ARBA" id="ARBA00023015"/>
    </source>
</evidence>
<evidence type="ECO:0000313" key="8">
    <source>
        <dbReference type="EMBL" id="RUL88763.1"/>
    </source>
</evidence>
<dbReference type="PANTHER" id="PTHR30603:SF60">
    <property type="entry name" value="RNA POLYMERASE SIGMA FACTOR RPOD"/>
    <property type="match status" value="1"/>
</dbReference>
<keyword evidence="2" id="KW-0731">Sigma factor</keyword>
<keyword evidence="9" id="KW-1185">Reference proteome</keyword>
<dbReference type="AlphaFoldDB" id="A0A432MMU5"/>
<dbReference type="InterPro" id="IPR050239">
    <property type="entry name" value="Sigma-70_RNA_pol_init_factors"/>
</dbReference>
<protein>
    <submittedName>
        <fullName evidence="8">Sigma-70 family RNA polymerase sigma factor</fullName>
    </submittedName>
</protein>
<dbReference type="GO" id="GO:0006352">
    <property type="term" value="P:DNA-templated transcription initiation"/>
    <property type="evidence" value="ECO:0007669"/>
    <property type="project" value="InterPro"/>
</dbReference>
<reference evidence="8 9" key="1">
    <citation type="submission" date="2018-12" db="EMBL/GenBank/DDBJ databases">
        <authorList>
            <person name="Toschakov S.V."/>
        </authorList>
    </citation>
    <scope>NUCLEOTIDE SEQUENCE [LARGE SCALE GENOMIC DNA]</scope>
    <source>
        <strain evidence="8 9">GM2012</strain>
    </source>
</reference>
<evidence type="ECO:0000313" key="9">
    <source>
        <dbReference type="Proteomes" id="UP000280296"/>
    </source>
</evidence>
<dbReference type="InterPro" id="IPR007627">
    <property type="entry name" value="RNA_pol_sigma70_r2"/>
</dbReference>
<evidence type="ECO:0000259" key="6">
    <source>
        <dbReference type="Pfam" id="PF04542"/>
    </source>
</evidence>
<dbReference type="PANTHER" id="PTHR30603">
    <property type="entry name" value="RNA POLYMERASE SIGMA FACTOR RPO"/>
    <property type="match status" value="1"/>
</dbReference>
<keyword evidence="4" id="KW-0804">Transcription</keyword>
<sequence>MSQSYRLPALRQLMDQQTRTSTRERRLEQLDRAERLLAELDPEKEYPFEYLCYRITGYRADSTSLLVLPGRDARHDLRLYVEDLSRTVALPIEEAPEPVLTVEEVSRRYQVSTRTVNRWRRQGLVGRHFRVDGRLKVGFLESSLARFVSEHREQVDRGTRFSQLSEAEREGIIRRARRMAAVRQASAAEIARRIARKMSRSPETIRMTLKTYDRDHPDRAIFPPSTGPLDEEAKAQIYRKYRTGTSAEVLAKQYGRTRSSIYRILNELRATRLLETKLEYMYHPSFDDPASSAEILAETPLPPDGRAPRKVKAPKGLPPYLASLYEVPLLTREQEAHLFRKMNFLKYKAHLLRDRLDPTKAKTSELDEIERLQEEALAVKNQIIRANLRLVVSIAKRHVGPSNNFFELVSDGNMSLIRAVEKFDYARGNKFSTYASWAIMKNFARTIPEENYRRDRFVTGHEEMFESAADSRIDEHEYETAHRRNVEAVQGMLGRLDDRERRIMISRYGLDGSREMTLEQLGKELGITKERVRQIESRAQEKLRRIAVEERMDLPMF</sequence>
<dbReference type="InterPro" id="IPR013324">
    <property type="entry name" value="RNA_pol_sigma_r3/r4-like"/>
</dbReference>
<proteinExistence type="predicted"/>
<organism evidence="8 9">
    <name type="scientific">Tautonia sociabilis</name>
    <dbReference type="NCBI Taxonomy" id="2080755"/>
    <lineage>
        <taxon>Bacteria</taxon>
        <taxon>Pseudomonadati</taxon>
        <taxon>Planctomycetota</taxon>
        <taxon>Planctomycetia</taxon>
        <taxon>Isosphaerales</taxon>
        <taxon>Isosphaeraceae</taxon>
        <taxon>Tautonia</taxon>
    </lineage>
</organism>
<feature type="coiled-coil region" evidence="5">
    <location>
        <begin position="362"/>
        <end position="389"/>
    </location>
</feature>
<evidence type="ECO:0000259" key="7">
    <source>
        <dbReference type="Pfam" id="PF04545"/>
    </source>
</evidence>
<dbReference type="RefSeq" id="WP_126724251.1">
    <property type="nucleotide sequence ID" value="NZ_RYZH01000007.1"/>
</dbReference>
<dbReference type="Pfam" id="PF04542">
    <property type="entry name" value="Sigma70_r2"/>
    <property type="match status" value="1"/>
</dbReference>
<dbReference type="InterPro" id="IPR007630">
    <property type="entry name" value="RNA_pol_sigma70_r4"/>
</dbReference>
<accession>A0A432MMU5</accession>
<dbReference type="Pfam" id="PF04545">
    <property type="entry name" value="Sigma70_r4"/>
    <property type="match status" value="1"/>
</dbReference>
<dbReference type="GO" id="GO:0016987">
    <property type="term" value="F:sigma factor activity"/>
    <property type="evidence" value="ECO:0007669"/>
    <property type="project" value="UniProtKB-KW"/>
</dbReference>
<dbReference type="CDD" id="cd06171">
    <property type="entry name" value="Sigma70_r4"/>
    <property type="match status" value="1"/>
</dbReference>
<dbReference type="Gene3D" id="1.10.10.60">
    <property type="entry name" value="Homeodomain-like"/>
    <property type="match status" value="1"/>
</dbReference>
<evidence type="ECO:0000256" key="3">
    <source>
        <dbReference type="ARBA" id="ARBA00023125"/>
    </source>
</evidence>
<dbReference type="Gene3D" id="1.10.10.10">
    <property type="entry name" value="Winged helix-like DNA-binding domain superfamily/Winged helix DNA-binding domain"/>
    <property type="match status" value="1"/>
</dbReference>
<dbReference type="Proteomes" id="UP000280296">
    <property type="component" value="Unassembled WGS sequence"/>
</dbReference>
<dbReference type="InterPro" id="IPR014284">
    <property type="entry name" value="RNA_pol_sigma-70_dom"/>
</dbReference>
<reference evidence="8 9" key="2">
    <citation type="submission" date="2019-01" db="EMBL/GenBank/DDBJ databases">
        <title>Tautonia sociabilis, a novel thermotolerant planctomycete of Isosphaeraceae family, isolated from a 4000 m deep subterranean habitat.</title>
        <authorList>
            <person name="Kovaleva O.L."/>
            <person name="Elcheninov A.G."/>
            <person name="Van Heerden E."/>
            <person name="Toshchakov S.V."/>
            <person name="Novikov A."/>
            <person name="Bonch-Osmolovskaya E.A."/>
            <person name="Kublanov I.V."/>
        </authorList>
    </citation>
    <scope>NUCLEOTIDE SEQUENCE [LARGE SCALE GENOMIC DNA]</scope>
    <source>
        <strain evidence="8 9">GM2012</strain>
    </source>
</reference>
<dbReference type="SUPFAM" id="SSF88659">
    <property type="entry name" value="Sigma3 and sigma4 domains of RNA polymerase sigma factors"/>
    <property type="match status" value="1"/>
</dbReference>
<dbReference type="Gene3D" id="1.10.601.10">
    <property type="entry name" value="RNA Polymerase Primary Sigma Factor"/>
    <property type="match status" value="1"/>
</dbReference>
<dbReference type="GO" id="GO:0003677">
    <property type="term" value="F:DNA binding"/>
    <property type="evidence" value="ECO:0007669"/>
    <property type="project" value="UniProtKB-KW"/>
</dbReference>
<evidence type="ECO:0000256" key="5">
    <source>
        <dbReference type="SAM" id="Coils"/>
    </source>
</evidence>
<dbReference type="InterPro" id="IPR036388">
    <property type="entry name" value="WH-like_DNA-bd_sf"/>
</dbReference>
<dbReference type="EMBL" id="RYZH01000007">
    <property type="protein sequence ID" value="RUL88763.1"/>
    <property type="molecule type" value="Genomic_DNA"/>
</dbReference>
<dbReference type="InterPro" id="IPR000943">
    <property type="entry name" value="RNA_pol_sigma70"/>
</dbReference>
<feature type="domain" description="RNA polymerase sigma-70 region 2" evidence="6">
    <location>
        <begin position="384"/>
        <end position="440"/>
    </location>
</feature>
<gene>
    <name evidence="8" type="ORF">TsocGM_05240</name>
</gene>
<keyword evidence="1" id="KW-0805">Transcription regulation</keyword>
<dbReference type="NCBIfam" id="TIGR02937">
    <property type="entry name" value="sigma70-ECF"/>
    <property type="match status" value="1"/>
</dbReference>
<comment type="caution">
    <text evidence="8">The sequence shown here is derived from an EMBL/GenBank/DDBJ whole genome shotgun (WGS) entry which is preliminary data.</text>
</comment>
<dbReference type="OrthoDB" id="9780321at2"/>